<dbReference type="Proteomes" id="UP001152607">
    <property type="component" value="Unassembled WGS sequence"/>
</dbReference>
<name>A0A9W4UNZ5_9PLEO</name>
<protein>
    <submittedName>
        <fullName evidence="3">Uncharacterized protein</fullName>
    </submittedName>
</protein>
<evidence type="ECO:0000313" key="3">
    <source>
        <dbReference type="EMBL" id="CAI6339189.1"/>
    </source>
</evidence>
<feature type="region of interest" description="Disordered" evidence="1">
    <location>
        <begin position="197"/>
        <end position="222"/>
    </location>
</feature>
<proteinExistence type="predicted"/>
<sequence>MSRFSASSIHSTILVYLKRFRFQHIWPISIYATAVTIPAFAAVRVYTGSDMSPAFFQREIIFADILFLLAAHFFLPILFDWYMFQNHVRIPPPKALLPFQTFHLSISISIYVVLRSRNFPDTFVSTVWLLVVTVPDLLAWIYEFHFYRICRQHYDLRRPKHLGLEEISLDVHQEESSTNHLATQFVFQTAMKGENVGKAKSRSGGANEGLATSDEHVSPNPLSETTKALYSNDNIRFDPYQEPSIGFLQDYLERKMFSFIIGTLEYLSLDQYTETAVSKLSLFLLIVDVASAFALSVLVKYFNATPLIRRTFTIFQFILMGLWWVLFAALWFESRPDSQWDTYGYKHFFLRAFVFGYHVLVCDLMTIDFLGTGWTIGYFFYLPYTLFS</sequence>
<evidence type="ECO:0000313" key="4">
    <source>
        <dbReference type="Proteomes" id="UP001152607"/>
    </source>
</evidence>
<feature type="transmembrane region" description="Helical" evidence="2">
    <location>
        <begin position="314"/>
        <end position="332"/>
    </location>
</feature>
<keyword evidence="2" id="KW-0472">Membrane</keyword>
<keyword evidence="4" id="KW-1185">Reference proteome</keyword>
<evidence type="ECO:0000256" key="1">
    <source>
        <dbReference type="SAM" id="MobiDB-lite"/>
    </source>
</evidence>
<feature type="transmembrane region" description="Helical" evidence="2">
    <location>
        <begin position="28"/>
        <end position="48"/>
    </location>
</feature>
<reference evidence="3" key="1">
    <citation type="submission" date="2023-01" db="EMBL/GenBank/DDBJ databases">
        <authorList>
            <person name="Van Ghelder C."/>
            <person name="Rancurel C."/>
        </authorList>
    </citation>
    <scope>NUCLEOTIDE SEQUENCE</scope>
    <source>
        <strain evidence="3">CNCM I-4278</strain>
    </source>
</reference>
<gene>
    <name evidence="3" type="ORF">PDIGIT_LOCUS12336</name>
</gene>
<feature type="transmembrane region" description="Helical" evidence="2">
    <location>
        <begin position="126"/>
        <end position="147"/>
    </location>
</feature>
<comment type="caution">
    <text evidence="3">The sequence shown here is derived from an EMBL/GenBank/DDBJ whole genome shotgun (WGS) entry which is preliminary data.</text>
</comment>
<feature type="transmembrane region" description="Helical" evidence="2">
    <location>
        <begin position="353"/>
        <end position="381"/>
    </location>
</feature>
<dbReference type="EMBL" id="CAOQHR010000009">
    <property type="protein sequence ID" value="CAI6339189.1"/>
    <property type="molecule type" value="Genomic_DNA"/>
</dbReference>
<keyword evidence="2" id="KW-0812">Transmembrane</keyword>
<evidence type="ECO:0000256" key="2">
    <source>
        <dbReference type="SAM" id="Phobius"/>
    </source>
</evidence>
<dbReference type="AlphaFoldDB" id="A0A9W4UNZ5"/>
<feature type="transmembrane region" description="Helical" evidence="2">
    <location>
        <begin position="282"/>
        <end position="302"/>
    </location>
</feature>
<feature type="transmembrane region" description="Helical" evidence="2">
    <location>
        <begin position="60"/>
        <end position="83"/>
    </location>
</feature>
<keyword evidence="2" id="KW-1133">Transmembrane helix</keyword>
<feature type="transmembrane region" description="Helical" evidence="2">
    <location>
        <begin position="95"/>
        <end position="114"/>
    </location>
</feature>
<organism evidence="3 4">
    <name type="scientific">Periconia digitata</name>
    <dbReference type="NCBI Taxonomy" id="1303443"/>
    <lineage>
        <taxon>Eukaryota</taxon>
        <taxon>Fungi</taxon>
        <taxon>Dikarya</taxon>
        <taxon>Ascomycota</taxon>
        <taxon>Pezizomycotina</taxon>
        <taxon>Dothideomycetes</taxon>
        <taxon>Pleosporomycetidae</taxon>
        <taxon>Pleosporales</taxon>
        <taxon>Massarineae</taxon>
        <taxon>Periconiaceae</taxon>
        <taxon>Periconia</taxon>
    </lineage>
</organism>
<accession>A0A9W4UNZ5</accession>